<keyword evidence="3" id="KW-1185">Reference proteome</keyword>
<feature type="transmembrane region" description="Helical" evidence="1">
    <location>
        <begin position="96"/>
        <end position="119"/>
    </location>
</feature>
<dbReference type="AlphaFoldDB" id="A0A9N9P4L3"/>
<evidence type="ECO:0000313" key="2">
    <source>
        <dbReference type="EMBL" id="CAG8787213.1"/>
    </source>
</evidence>
<organism evidence="2 3">
    <name type="scientific">Dentiscutata erythropus</name>
    <dbReference type="NCBI Taxonomy" id="1348616"/>
    <lineage>
        <taxon>Eukaryota</taxon>
        <taxon>Fungi</taxon>
        <taxon>Fungi incertae sedis</taxon>
        <taxon>Mucoromycota</taxon>
        <taxon>Glomeromycotina</taxon>
        <taxon>Glomeromycetes</taxon>
        <taxon>Diversisporales</taxon>
        <taxon>Gigasporaceae</taxon>
        <taxon>Dentiscutata</taxon>
    </lineage>
</organism>
<proteinExistence type="predicted"/>
<gene>
    <name evidence="2" type="ORF">DERYTH_LOCUS20661</name>
</gene>
<keyword evidence="1" id="KW-0472">Membrane</keyword>
<evidence type="ECO:0000256" key="1">
    <source>
        <dbReference type="SAM" id="Phobius"/>
    </source>
</evidence>
<feature type="non-terminal residue" evidence="2">
    <location>
        <position position="1"/>
    </location>
</feature>
<feature type="non-terminal residue" evidence="2">
    <location>
        <position position="133"/>
    </location>
</feature>
<protein>
    <submittedName>
        <fullName evidence="2">17141_t:CDS:1</fullName>
    </submittedName>
</protein>
<comment type="caution">
    <text evidence="2">The sequence shown here is derived from an EMBL/GenBank/DDBJ whole genome shotgun (WGS) entry which is preliminary data.</text>
</comment>
<dbReference type="Proteomes" id="UP000789405">
    <property type="component" value="Unassembled WGS sequence"/>
</dbReference>
<keyword evidence="1" id="KW-0812">Transmembrane</keyword>
<keyword evidence="1" id="KW-1133">Transmembrane helix</keyword>
<reference evidence="2" key="1">
    <citation type="submission" date="2021-06" db="EMBL/GenBank/DDBJ databases">
        <authorList>
            <person name="Kallberg Y."/>
            <person name="Tangrot J."/>
            <person name="Rosling A."/>
        </authorList>
    </citation>
    <scope>NUCLEOTIDE SEQUENCE</scope>
    <source>
        <strain evidence="2">MA453B</strain>
    </source>
</reference>
<name>A0A9N9P4L3_9GLOM</name>
<dbReference type="EMBL" id="CAJVPY010024741">
    <property type="protein sequence ID" value="CAG8787213.1"/>
    <property type="molecule type" value="Genomic_DNA"/>
</dbReference>
<sequence>FLTSTITSQSFTDDSRFYIPVKKIQLYLFSILFPEMNHIPGIFIENLWKLQGLTRKIRKNSRKGILDIINYTWVTTATISKPPISASTEIPPLTIGIIAGLAGIILIGIIAGIVGIFVYKKRKERRYSIATPG</sequence>
<accession>A0A9N9P4L3</accession>
<evidence type="ECO:0000313" key="3">
    <source>
        <dbReference type="Proteomes" id="UP000789405"/>
    </source>
</evidence>